<feature type="region of interest" description="Disordered" evidence="1">
    <location>
        <begin position="116"/>
        <end position="140"/>
    </location>
</feature>
<dbReference type="InterPro" id="IPR014044">
    <property type="entry name" value="CAP_dom"/>
</dbReference>
<feature type="domain" description="SCP" evidence="3">
    <location>
        <begin position="73"/>
        <end position="211"/>
    </location>
</feature>
<proteinExistence type="predicted"/>
<dbReference type="EMBL" id="JADCTT010000006">
    <property type="protein sequence ID" value="KAF9751166.1"/>
    <property type="molecule type" value="Genomic_DNA"/>
</dbReference>
<dbReference type="SMART" id="SM00198">
    <property type="entry name" value="SCP"/>
    <property type="match status" value="1"/>
</dbReference>
<dbReference type="InterPro" id="IPR001283">
    <property type="entry name" value="CRISP-related"/>
</dbReference>
<dbReference type="Pfam" id="PF00188">
    <property type="entry name" value="CAP"/>
    <property type="match status" value="1"/>
</dbReference>
<organism evidence="4 5">
    <name type="scientific">Bionectria ochroleuca</name>
    <name type="common">Gliocladium roseum</name>
    <dbReference type="NCBI Taxonomy" id="29856"/>
    <lineage>
        <taxon>Eukaryota</taxon>
        <taxon>Fungi</taxon>
        <taxon>Dikarya</taxon>
        <taxon>Ascomycota</taxon>
        <taxon>Pezizomycotina</taxon>
        <taxon>Sordariomycetes</taxon>
        <taxon>Hypocreomycetidae</taxon>
        <taxon>Hypocreales</taxon>
        <taxon>Bionectriaceae</taxon>
        <taxon>Clonostachys</taxon>
    </lineage>
</organism>
<sequence>MLFTSFYTSALLFLAAHHSLASPLTTKDEVLEADLSGQEEVLIAGEPDLALSEKRDLEDGDQFVQLVARQSSSDQSEALRMHNAVRARRGVRALVWDSNLEANALAWAQQLARDRKFEHSDSSQRPGQGENLAYQRSSRPISNPITAGTGLWLAEEQYYNNEPIPQGNFGAYGHYTQCTWNTTTRVGIATATSGNNECRSITKKYEKCDVGLILGS</sequence>
<dbReference type="PRINTS" id="PR00837">
    <property type="entry name" value="V5TPXLIKE"/>
</dbReference>
<dbReference type="PANTHER" id="PTHR10334">
    <property type="entry name" value="CYSTEINE-RICH SECRETORY PROTEIN-RELATED"/>
    <property type="match status" value="1"/>
</dbReference>
<feature type="chain" id="PRO_5034252832" description="SCP domain-containing protein" evidence="2">
    <location>
        <begin position="22"/>
        <end position="216"/>
    </location>
</feature>
<evidence type="ECO:0000256" key="1">
    <source>
        <dbReference type="SAM" id="MobiDB-lite"/>
    </source>
</evidence>
<feature type="signal peptide" evidence="2">
    <location>
        <begin position="1"/>
        <end position="21"/>
    </location>
</feature>
<gene>
    <name evidence="4" type="ORF">IM811_015386</name>
</gene>
<dbReference type="AlphaFoldDB" id="A0A8H7TNN2"/>
<evidence type="ECO:0000256" key="2">
    <source>
        <dbReference type="SAM" id="SignalP"/>
    </source>
</evidence>
<dbReference type="InterPro" id="IPR035940">
    <property type="entry name" value="CAP_sf"/>
</dbReference>
<dbReference type="SUPFAM" id="SSF55797">
    <property type="entry name" value="PR-1-like"/>
    <property type="match status" value="1"/>
</dbReference>
<evidence type="ECO:0000313" key="5">
    <source>
        <dbReference type="Proteomes" id="UP000616885"/>
    </source>
</evidence>
<protein>
    <recommendedName>
        <fullName evidence="3">SCP domain-containing protein</fullName>
    </recommendedName>
</protein>
<comment type="caution">
    <text evidence="4">The sequence shown here is derived from an EMBL/GenBank/DDBJ whole genome shotgun (WGS) entry which is preliminary data.</text>
</comment>
<dbReference type="Proteomes" id="UP000616885">
    <property type="component" value="Unassembled WGS sequence"/>
</dbReference>
<evidence type="ECO:0000259" key="3">
    <source>
        <dbReference type="SMART" id="SM00198"/>
    </source>
</evidence>
<dbReference type="Gene3D" id="3.40.33.10">
    <property type="entry name" value="CAP"/>
    <property type="match status" value="1"/>
</dbReference>
<name>A0A8H7TNN2_BIOOC</name>
<reference evidence="4" key="1">
    <citation type="submission" date="2020-10" db="EMBL/GenBank/DDBJ databases">
        <title>High-Quality Genome Resource of Clonostachys rosea strain S41 by Oxford Nanopore Long-Read Sequencing.</title>
        <authorList>
            <person name="Wang H."/>
        </authorList>
    </citation>
    <scope>NUCLEOTIDE SEQUENCE</scope>
    <source>
        <strain evidence="4">S41</strain>
    </source>
</reference>
<keyword evidence="2" id="KW-0732">Signal</keyword>
<evidence type="ECO:0000313" key="4">
    <source>
        <dbReference type="EMBL" id="KAF9751166.1"/>
    </source>
</evidence>
<accession>A0A8H7TNN2</accession>